<reference evidence="1 2" key="1">
    <citation type="submission" date="2016-10" db="EMBL/GenBank/DDBJ databases">
        <authorList>
            <person name="de Groot N.N."/>
        </authorList>
    </citation>
    <scope>NUCLEOTIDE SEQUENCE [LARGE SCALE GENOMIC DNA]</scope>
    <source>
        <strain evidence="1 2">AR32</strain>
    </source>
</reference>
<dbReference type="AlphaFoldDB" id="A0A1H5S5C4"/>
<dbReference type="Proteomes" id="UP000236735">
    <property type="component" value="Unassembled WGS sequence"/>
</dbReference>
<gene>
    <name evidence="1" type="ORF">SAMN05216354_0524</name>
</gene>
<sequence>MIHYRKNNIFMTENVWQFQWKAVTLQRFSKNLRV</sequence>
<proteinExistence type="predicted"/>
<protein>
    <submittedName>
        <fullName evidence="1">Uncharacterized protein</fullName>
    </submittedName>
</protein>
<evidence type="ECO:0000313" key="1">
    <source>
        <dbReference type="EMBL" id="SEF45819.1"/>
    </source>
</evidence>
<name>A0A1H5S5C4_XYLRU</name>
<accession>A0A1H5S5C4</accession>
<organism evidence="1 2">
    <name type="scientific">Xylanibacter ruminicola</name>
    <name type="common">Prevotella ruminicola</name>
    <dbReference type="NCBI Taxonomy" id="839"/>
    <lineage>
        <taxon>Bacteria</taxon>
        <taxon>Pseudomonadati</taxon>
        <taxon>Bacteroidota</taxon>
        <taxon>Bacteroidia</taxon>
        <taxon>Bacteroidales</taxon>
        <taxon>Prevotellaceae</taxon>
        <taxon>Xylanibacter</taxon>
    </lineage>
</organism>
<dbReference type="EMBL" id="FNUV01000001">
    <property type="protein sequence ID" value="SEF45819.1"/>
    <property type="molecule type" value="Genomic_DNA"/>
</dbReference>
<evidence type="ECO:0000313" key="2">
    <source>
        <dbReference type="Proteomes" id="UP000236735"/>
    </source>
</evidence>